<dbReference type="EMBL" id="JH794752">
    <property type="protein sequence ID" value="ELQ68889.1"/>
    <property type="molecule type" value="Genomic_DNA"/>
</dbReference>
<name>L7JM29_PYRO1</name>
<gene>
    <name evidence="1" type="ORF">OOW_P131scaffold00208g2</name>
</gene>
<protein>
    <submittedName>
        <fullName evidence="1">Uncharacterized protein</fullName>
    </submittedName>
</protein>
<organism>
    <name type="scientific">Pyricularia oryzae (strain P131)</name>
    <name type="common">Rice blast fungus</name>
    <name type="synonym">Magnaporthe oryzae</name>
    <dbReference type="NCBI Taxonomy" id="1143193"/>
    <lineage>
        <taxon>Eukaryota</taxon>
        <taxon>Fungi</taxon>
        <taxon>Dikarya</taxon>
        <taxon>Ascomycota</taxon>
        <taxon>Pezizomycotina</taxon>
        <taxon>Sordariomycetes</taxon>
        <taxon>Sordariomycetidae</taxon>
        <taxon>Magnaporthales</taxon>
        <taxon>Pyriculariaceae</taxon>
        <taxon>Pyricularia</taxon>
    </lineage>
</organism>
<dbReference type="AlphaFoldDB" id="L7JM29"/>
<proteinExistence type="predicted"/>
<evidence type="ECO:0000313" key="1">
    <source>
        <dbReference type="EMBL" id="ELQ68889.1"/>
    </source>
</evidence>
<accession>L7JM29</accession>
<sequence>MKCALMETTTLIPSDSRQPRNYALVASPMETPNPSVFLNLQLHALRTLTSME</sequence>
<reference evidence="1" key="1">
    <citation type="journal article" date="2012" name="PLoS Genet.">
        <title>Comparative analysis of the genomes of two field isolates of the rice blast fungus Magnaporthe oryzae.</title>
        <authorList>
            <person name="Xue M."/>
            <person name="Yang J."/>
            <person name="Li Z."/>
            <person name="Hu S."/>
            <person name="Yao N."/>
            <person name="Dean R.A."/>
            <person name="Zhao W."/>
            <person name="Shen M."/>
            <person name="Zhang H."/>
            <person name="Li C."/>
            <person name="Liu L."/>
            <person name="Cao L."/>
            <person name="Xu X."/>
            <person name="Xing Y."/>
            <person name="Hsiang T."/>
            <person name="Zhang Z."/>
            <person name="Xu J.R."/>
            <person name="Peng Y.L."/>
        </authorList>
    </citation>
    <scope>NUCLEOTIDE SEQUENCE [LARGE SCALE GENOMIC DNA]</scope>
    <source>
        <strain evidence="1">P131</strain>
    </source>
</reference>